<dbReference type="Pfam" id="PF17919">
    <property type="entry name" value="RT_RNaseH_2"/>
    <property type="match status" value="1"/>
</dbReference>
<dbReference type="GeneID" id="106758713"/>
<dbReference type="Pfam" id="PF17921">
    <property type="entry name" value="Integrase_H2C2"/>
    <property type="match status" value="1"/>
</dbReference>
<dbReference type="STRING" id="3916.A0A1S3TTQ1"/>
<feature type="region of interest" description="Disordered" evidence="7">
    <location>
        <begin position="254"/>
        <end position="297"/>
    </location>
</feature>
<reference evidence="12" key="2">
    <citation type="submission" date="2025-08" db="UniProtKB">
        <authorList>
            <consortium name="RefSeq"/>
        </authorList>
    </citation>
    <scope>IDENTIFICATION</scope>
    <source>
        <tissue evidence="12">Leaf</tissue>
    </source>
</reference>
<evidence type="ECO:0000313" key="12">
    <source>
        <dbReference type="RefSeq" id="XP_014497166.1"/>
    </source>
</evidence>
<keyword evidence="11" id="KW-1185">Reference proteome</keyword>
<feature type="compositionally biased region" description="Basic and acidic residues" evidence="7">
    <location>
        <begin position="519"/>
        <end position="529"/>
    </location>
</feature>
<gene>
    <name evidence="12" type="primary">LOC106758713</name>
</gene>
<evidence type="ECO:0000256" key="5">
    <source>
        <dbReference type="ARBA" id="ARBA00023172"/>
    </source>
</evidence>
<reference evidence="11" key="1">
    <citation type="journal article" date="2014" name="Nat. Commun.">
        <title>Genome sequence of mungbean and insights into evolution within Vigna species.</title>
        <authorList>
            <person name="Kang Y.J."/>
            <person name="Kim S.K."/>
            <person name="Kim M.Y."/>
            <person name="Lestari P."/>
            <person name="Kim K.H."/>
            <person name="Ha B.K."/>
            <person name="Jun T.H."/>
            <person name="Hwang W.J."/>
            <person name="Lee T."/>
            <person name="Lee J."/>
            <person name="Shim S."/>
            <person name="Yoon M.Y."/>
            <person name="Jang Y.E."/>
            <person name="Han K.S."/>
            <person name="Taeprayoon P."/>
            <person name="Yoon N."/>
            <person name="Somta P."/>
            <person name="Tanya P."/>
            <person name="Kim K.S."/>
            <person name="Gwag J.G."/>
            <person name="Moon J.K."/>
            <person name="Lee Y.H."/>
            <person name="Park B.S."/>
            <person name="Bombarely A."/>
            <person name="Doyle J.J."/>
            <person name="Jackson S.A."/>
            <person name="Schafleitner R."/>
            <person name="Srinives P."/>
            <person name="Varshney R.K."/>
            <person name="Lee S.H."/>
        </authorList>
    </citation>
    <scope>NUCLEOTIDE SEQUENCE [LARGE SCALE GENOMIC DNA]</scope>
    <source>
        <strain evidence="11">cv. VC1973A</strain>
    </source>
</reference>
<accession>A0A1S3TTQ1</accession>
<dbReference type="Pfam" id="PF00078">
    <property type="entry name" value="RVT_1"/>
    <property type="match status" value="1"/>
</dbReference>
<sequence length="1588" mass="179421">MGAVMLENKVFPWVEKYGGTSDPVKHLRSFVDAMAVYSSNELLFSQQYASNRSRGLTYTALVRMKQGREESLKGFRERFNRTARQVRNVDQRLIVSALTTALKPGPFVDYLYEEEPQSMGELQHKLAGFIRIEEGRSYRSDQGEEGVTREKSGRDRRGEKRPVGGEHRMTVKRGTEIQKAQQYFHHTSLSAPRVRVLEEALRANLLTVARSPTPRGADESKHCRYHQNMGHSTEDCVALRDKLESLVQAGHLREFVRRENPNPRDTPGRHRGRLPVGQRAQPTAERTEGDGSGERPLRGVINTISGSFAGGGASSAARKRHLRNLHSVNKVGIGRRTMPSITFSDEDFHAPDPDQDDPMVITAIIARYSVGKVLIDQGSSANILYWKTFQQMDIPDKSIMPFNEQILGFAGERVDTRGYVDLRVCLGAEAGAKELRVRFLLVEAETSYNVLLGRPCLNAFGAIVSTPHLTMKYPADDGMIRTVKADQRVARECYAAGLKVQPPRHRVCETRPATSAAELDPREDTTDRVEPMGEIQPCLLEGEDRVTMVGKDLQEGERQRLEGVLVENKDLFAWTASDMPGIHPGIISHKLSIFRDARPVSQKKRRLGVEKRRAVGEEVEKLIEAGFIREVKYTTWLANVVMVKKCSGKWRMCIDFTDLNKACPKDMYPLPNIDALVDGVSGYEVMSFLDAYSGYNQIPMYRPDSDKTAFITEQGTFCYEVMPFGLKNAGATYQRLMDKVFQGQIGRCMKVYVDDMVVRSRSIEEHLADLKEVMGQLRKFDMRLNPARCTFGVRAGKFLGFMLTARGIEANPDKCKAVLEMRSPQTVKEVQRLVGRLTSLSWFIPHLAGRAKPIVKAMKKTARECWDEESEEAFKWIKEVLTQPPVMGRPEPGHEFQIYLAVSEGAISAALVQEVPQFKLVYFVSRSLKEAELRYQQLEKVALSLIYAARRLRPYFQGFQVVVRTNYPIAKILRKPDLAGRMIGWSVELSEFGLRYEPRGSVRGQHLADFAVDLLPEEGEFCWKLSVDGSSSRRGGGAGVVLEGPNGILIEQSLVFQFMVSNNQAEYEALLAGMELAKDLAVGRLECRTDSQLVEGQMNGSFQVKDDLLLQYFHKAKQLASSFKKFTLRHVPRSENSRADTLSKLAGGVTKGGLSSVIRQLVTKPTVECCAITTRGIQSTWKDEIVQLIRKQDDGGALSTKEAKKIARYCLIGDELYRRGYVTPLLKCLLENEAEYVMRELHEGMCERHTGGRTLRARVLRAGFFWPMLEKDCMAFVRKCEACQKHGNIFHGPAVELQGIMSPWPFAQWGMDIVGPLSTGRSQMRFLLVAVDYFTKWVKAEPLSKISAAQVQKFVWKIICRFGLPKMLITDNGRQFIDKKLEAFYREWGIAHVTSSVEHPQTNGQAEAMNKIIIQELKRRLGEAKGAWVDELPSVLWEYRCSPYGATGESPFNLTYGTDAMMPVEVGEETLRRQVNDSVANEEGLRGNLDVLQERRETAAVRTEALKRLVARRYNTKVRPRQLIEGDLIWRKVGEARREKIHRKLAASWEGPFRISEGLNNGAYRLEHLDGKPIPNTWNISHLKLYFS</sequence>
<dbReference type="InterPro" id="IPR043128">
    <property type="entry name" value="Rev_trsase/Diguanyl_cyclase"/>
</dbReference>
<dbReference type="CDD" id="cd01647">
    <property type="entry name" value="RT_LTR"/>
    <property type="match status" value="1"/>
</dbReference>
<dbReference type="RefSeq" id="XP_014497166.1">
    <property type="nucleotide sequence ID" value="XM_014641680.1"/>
</dbReference>
<evidence type="ECO:0000256" key="1">
    <source>
        <dbReference type="ARBA" id="ARBA00022679"/>
    </source>
</evidence>
<dbReference type="Gene3D" id="3.30.420.10">
    <property type="entry name" value="Ribonuclease H-like superfamily/Ribonuclease H"/>
    <property type="match status" value="2"/>
</dbReference>
<protein>
    <submittedName>
        <fullName evidence="12">Uncharacterized protein LOC106758713</fullName>
    </submittedName>
</protein>
<dbReference type="GO" id="GO:0016779">
    <property type="term" value="F:nucleotidyltransferase activity"/>
    <property type="evidence" value="ECO:0007669"/>
    <property type="project" value="UniProtKB-KW"/>
</dbReference>
<dbReference type="InterPro" id="IPR000477">
    <property type="entry name" value="RT_dom"/>
</dbReference>
<dbReference type="CDD" id="cd00303">
    <property type="entry name" value="retropepsin_like"/>
    <property type="match status" value="1"/>
</dbReference>
<keyword evidence="4" id="KW-0378">Hydrolase</keyword>
<dbReference type="PROSITE" id="PS50879">
    <property type="entry name" value="RNASE_H_1"/>
    <property type="match status" value="1"/>
</dbReference>
<dbReference type="PANTHER" id="PTHR37984">
    <property type="entry name" value="PROTEIN CBG26694"/>
    <property type="match status" value="1"/>
</dbReference>
<dbReference type="Gene3D" id="3.10.10.10">
    <property type="entry name" value="HIV Type 1 Reverse Transcriptase, subunit A, domain 1"/>
    <property type="match status" value="1"/>
</dbReference>
<evidence type="ECO:0000256" key="6">
    <source>
        <dbReference type="ARBA" id="ARBA00023268"/>
    </source>
</evidence>
<organism evidence="11 12">
    <name type="scientific">Vigna radiata var. radiata</name>
    <name type="common">Mung bean</name>
    <name type="synonym">Phaseolus aureus</name>
    <dbReference type="NCBI Taxonomy" id="3916"/>
    <lineage>
        <taxon>Eukaryota</taxon>
        <taxon>Viridiplantae</taxon>
        <taxon>Streptophyta</taxon>
        <taxon>Embryophyta</taxon>
        <taxon>Tracheophyta</taxon>
        <taxon>Spermatophyta</taxon>
        <taxon>Magnoliopsida</taxon>
        <taxon>eudicotyledons</taxon>
        <taxon>Gunneridae</taxon>
        <taxon>Pentapetalae</taxon>
        <taxon>rosids</taxon>
        <taxon>fabids</taxon>
        <taxon>Fabales</taxon>
        <taxon>Fabaceae</taxon>
        <taxon>Papilionoideae</taxon>
        <taxon>50 kb inversion clade</taxon>
        <taxon>NPAAA clade</taxon>
        <taxon>indigoferoid/millettioid clade</taxon>
        <taxon>Phaseoleae</taxon>
        <taxon>Vigna</taxon>
    </lineage>
</organism>
<keyword evidence="6" id="KW-0511">Multifunctional enzyme</keyword>
<feature type="region of interest" description="Disordered" evidence="7">
    <location>
        <begin position="139"/>
        <end position="165"/>
    </location>
</feature>
<dbReference type="InterPro" id="IPR001584">
    <property type="entry name" value="Integrase_cat-core"/>
</dbReference>
<evidence type="ECO:0000256" key="4">
    <source>
        <dbReference type="ARBA" id="ARBA00022759"/>
    </source>
</evidence>
<dbReference type="InterPro" id="IPR043502">
    <property type="entry name" value="DNA/RNA_pol_sf"/>
</dbReference>
<dbReference type="GO" id="GO:0015074">
    <property type="term" value="P:DNA integration"/>
    <property type="evidence" value="ECO:0007669"/>
    <property type="project" value="InterPro"/>
</dbReference>
<dbReference type="Pfam" id="PF00665">
    <property type="entry name" value="rve"/>
    <property type="match status" value="1"/>
</dbReference>
<dbReference type="Gene3D" id="2.40.70.10">
    <property type="entry name" value="Acid Proteases"/>
    <property type="match status" value="1"/>
</dbReference>
<dbReference type="SUPFAM" id="SSF56672">
    <property type="entry name" value="DNA/RNA polymerases"/>
    <property type="match status" value="1"/>
</dbReference>
<feature type="compositionally biased region" description="Basic and acidic residues" evidence="7">
    <location>
        <begin position="254"/>
        <end position="268"/>
    </location>
</feature>
<dbReference type="InterPro" id="IPR050951">
    <property type="entry name" value="Retrovirus_Pol_polyprotein"/>
</dbReference>
<name>A0A1S3TTQ1_VIGRR</name>
<dbReference type="InterPro" id="IPR002156">
    <property type="entry name" value="RNaseH_domain"/>
</dbReference>
<evidence type="ECO:0000313" key="11">
    <source>
        <dbReference type="Proteomes" id="UP000087766"/>
    </source>
</evidence>
<dbReference type="SUPFAM" id="SSF53098">
    <property type="entry name" value="Ribonuclease H-like"/>
    <property type="match status" value="2"/>
</dbReference>
<evidence type="ECO:0000256" key="3">
    <source>
        <dbReference type="ARBA" id="ARBA00022722"/>
    </source>
</evidence>
<proteinExistence type="predicted"/>
<dbReference type="Gene3D" id="3.30.70.270">
    <property type="match status" value="2"/>
</dbReference>
<keyword evidence="2" id="KW-0548">Nucleotidyltransferase</keyword>
<dbReference type="GO" id="GO:0004523">
    <property type="term" value="F:RNA-DNA hybrid ribonuclease activity"/>
    <property type="evidence" value="ECO:0007669"/>
    <property type="project" value="InterPro"/>
</dbReference>
<feature type="domain" description="Reverse transcriptase" evidence="8">
    <location>
        <begin position="624"/>
        <end position="803"/>
    </location>
</feature>
<dbReference type="InterPro" id="IPR041588">
    <property type="entry name" value="Integrase_H2C2"/>
</dbReference>
<dbReference type="Proteomes" id="UP000087766">
    <property type="component" value="Chromosome 1"/>
</dbReference>
<dbReference type="Gene3D" id="1.10.340.70">
    <property type="match status" value="1"/>
</dbReference>
<dbReference type="PANTHER" id="PTHR37984:SF5">
    <property type="entry name" value="PROTEIN NYNRIN-LIKE"/>
    <property type="match status" value="1"/>
</dbReference>
<dbReference type="InterPro" id="IPR036397">
    <property type="entry name" value="RNaseH_sf"/>
</dbReference>
<evidence type="ECO:0000256" key="7">
    <source>
        <dbReference type="SAM" id="MobiDB-lite"/>
    </source>
</evidence>
<keyword evidence="5" id="KW-0233">DNA recombination</keyword>
<dbReference type="CDD" id="cd09279">
    <property type="entry name" value="RNase_HI_like"/>
    <property type="match status" value="1"/>
</dbReference>
<evidence type="ECO:0000256" key="2">
    <source>
        <dbReference type="ARBA" id="ARBA00022695"/>
    </source>
</evidence>
<dbReference type="PROSITE" id="PS50994">
    <property type="entry name" value="INTEGRASE"/>
    <property type="match status" value="1"/>
</dbReference>
<dbReference type="OrthoDB" id="912942at2759"/>
<dbReference type="Pfam" id="PF13456">
    <property type="entry name" value="RVT_3"/>
    <property type="match status" value="1"/>
</dbReference>
<evidence type="ECO:0000259" key="8">
    <source>
        <dbReference type="PROSITE" id="PS50878"/>
    </source>
</evidence>
<keyword evidence="3" id="KW-0540">Nuclease</keyword>
<dbReference type="KEGG" id="vra:106758713"/>
<dbReference type="InterPro" id="IPR012337">
    <property type="entry name" value="RNaseH-like_sf"/>
</dbReference>
<feature type="domain" description="RNase H type-1" evidence="9">
    <location>
        <begin position="1019"/>
        <end position="1155"/>
    </location>
</feature>
<dbReference type="GO" id="GO:0006310">
    <property type="term" value="P:DNA recombination"/>
    <property type="evidence" value="ECO:0007669"/>
    <property type="project" value="UniProtKB-KW"/>
</dbReference>
<evidence type="ECO:0000259" key="9">
    <source>
        <dbReference type="PROSITE" id="PS50879"/>
    </source>
</evidence>
<evidence type="ECO:0000259" key="10">
    <source>
        <dbReference type="PROSITE" id="PS50994"/>
    </source>
</evidence>
<dbReference type="InterPro" id="IPR021109">
    <property type="entry name" value="Peptidase_aspartic_dom_sf"/>
</dbReference>
<feature type="compositionally biased region" description="Basic and acidic residues" evidence="7">
    <location>
        <begin position="285"/>
        <end position="297"/>
    </location>
</feature>
<keyword evidence="1" id="KW-0808">Transferase</keyword>
<dbReference type="GO" id="GO:0003676">
    <property type="term" value="F:nucleic acid binding"/>
    <property type="evidence" value="ECO:0007669"/>
    <property type="project" value="InterPro"/>
</dbReference>
<dbReference type="PROSITE" id="PS50878">
    <property type="entry name" value="RT_POL"/>
    <property type="match status" value="1"/>
</dbReference>
<feature type="region of interest" description="Disordered" evidence="7">
    <location>
        <begin position="510"/>
        <end position="529"/>
    </location>
</feature>
<feature type="domain" description="Integrase catalytic" evidence="10">
    <location>
        <begin position="1301"/>
        <end position="1459"/>
    </location>
</feature>
<dbReference type="InterPro" id="IPR041577">
    <property type="entry name" value="RT_RNaseH_2"/>
</dbReference>
<keyword evidence="4" id="KW-0255">Endonuclease</keyword>